<feature type="non-terminal residue" evidence="6">
    <location>
        <position position="1"/>
    </location>
</feature>
<dbReference type="InterPro" id="IPR002142">
    <property type="entry name" value="Peptidase_S49"/>
</dbReference>
<evidence type="ECO:0000256" key="1">
    <source>
        <dbReference type="ARBA" id="ARBA00008683"/>
    </source>
</evidence>
<evidence type="ECO:0000313" key="6">
    <source>
        <dbReference type="EMBL" id="EJW94839.1"/>
    </source>
</evidence>
<comment type="similarity">
    <text evidence="1">Belongs to the peptidase S49 family.</text>
</comment>
<accession>J9G5P2</accession>
<evidence type="ECO:0000256" key="3">
    <source>
        <dbReference type="ARBA" id="ARBA00022801"/>
    </source>
</evidence>
<dbReference type="CDD" id="cd07023">
    <property type="entry name" value="S49_Sppa_N_C"/>
    <property type="match status" value="1"/>
</dbReference>
<dbReference type="AlphaFoldDB" id="J9G5P2"/>
<dbReference type="Gene3D" id="6.20.330.10">
    <property type="match status" value="1"/>
</dbReference>
<gene>
    <name evidence="6" type="ORF">EVA_17054</name>
</gene>
<dbReference type="SUPFAM" id="SSF52096">
    <property type="entry name" value="ClpP/crotonase"/>
    <property type="match status" value="1"/>
</dbReference>
<sequence length="197" mass="21621">DYIFSNPGTLTGSIGVFSMIPDFSKTVKNIAHVNITTINTNRHGDMYSGIKPLDAAEIRYAQESVEKIYEKFTSIVAEGRDMTVAYVDSIAQGRVWSGNDAQRLGLVDELGTLKDAVLYAIGKAGDEGEVPVLENWDVVAYPKPLTTIEKLMKNLNGDSAKIFAGTPFENIESAFSQWTANESGKVYAQIPYNIVMQ</sequence>
<dbReference type="GO" id="GO:0006508">
    <property type="term" value="P:proteolysis"/>
    <property type="evidence" value="ECO:0007669"/>
    <property type="project" value="UniProtKB-KW"/>
</dbReference>
<dbReference type="InterPro" id="IPR029045">
    <property type="entry name" value="ClpP/crotonase-like_dom_sf"/>
</dbReference>
<dbReference type="GO" id="GO:0008236">
    <property type="term" value="F:serine-type peptidase activity"/>
    <property type="evidence" value="ECO:0007669"/>
    <property type="project" value="UniProtKB-KW"/>
</dbReference>
<comment type="caution">
    <text evidence="6">The sequence shown here is derived from an EMBL/GenBank/DDBJ whole genome shotgun (WGS) entry which is preliminary data.</text>
</comment>
<dbReference type="Gene3D" id="3.90.226.10">
    <property type="entry name" value="2-enoyl-CoA Hydratase, Chain A, domain 1"/>
    <property type="match status" value="1"/>
</dbReference>
<dbReference type="PANTHER" id="PTHR33209:SF1">
    <property type="entry name" value="PEPTIDASE S49 DOMAIN-CONTAINING PROTEIN"/>
    <property type="match status" value="1"/>
</dbReference>
<name>J9G5P2_9ZZZZ</name>
<organism evidence="6">
    <name type="scientific">gut metagenome</name>
    <dbReference type="NCBI Taxonomy" id="749906"/>
    <lineage>
        <taxon>unclassified sequences</taxon>
        <taxon>metagenomes</taxon>
        <taxon>organismal metagenomes</taxon>
    </lineage>
</organism>
<evidence type="ECO:0000259" key="5">
    <source>
        <dbReference type="Pfam" id="PF01343"/>
    </source>
</evidence>
<feature type="domain" description="Peptidase S49" evidence="5">
    <location>
        <begin position="1"/>
        <end position="118"/>
    </location>
</feature>
<dbReference type="InterPro" id="IPR047272">
    <property type="entry name" value="S49_SppA_C"/>
</dbReference>
<reference evidence="6" key="1">
    <citation type="journal article" date="2012" name="PLoS ONE">
        <title>Gene sets for utilization of primary and secondary nutrition supplies in the distal gut of endangered iberian lynx.</title>
        <authorList>
            <person name="Alcaide M."/>
            <person name="Messina E."/>
            <person name="Richter M."/>
            <person name="Bargiela R."/>
            <person name="Peplies J."/>
            <person name="Huws S.A."/>
            <person name="Newbold C.J."/>
            <person name="Golyshin P.N."/>
            <person name="Simon M.A."/>
            <person name="Lopez G."/>
            <person name="Yakimov M.M."/>
            <person name="Ferrer M."/>
        </authorList>
    </citation>
    <scope>NUCLEOTIDE SEQUENCE</scope>
</reference>
<dbReference type="PANTHER" id="PTHR33209">
    <property type="entry name" value="PROTEASE 4"/>
    <property type="match status" value="1"/>
</dbReference>
<proteinExistence type="inferred from homology"/>
<evidence type="ECO:0000256" key="2">
    <source>
        <dbReference type="ARBA" id="ARBA00022670"/>
    </source>
</evidence>
<evidence type="ECO:0000256" key="4">
    <source>
        <dbReference type="ARBA" id="ARBA00022825"/>
    </source>
</evidence>
<dbReference type="EMBL" id="AMCI01006146">
    <property type="protein sequence ID" value="EJW94839.1"/>
    <property type="molecule type" value="Genomic_DNA"/>
</dbReference>
<keyword evidence="3" id="KW-0378">Hydrolase</keyword>
<keyword evidence="4" id="KW-0720">Serine protease</keyword>
<protein>
    <submittedName>
        <fullName evidence="6">Signal peptide peptidase SppA, 67K type</fullName>
    </submittedName>
</protein>
<dbReference type="Pfam" id="PF01343">
    <property type="entry name" value="Peptidase_S49"/>
    <property type="match status" value="1"/>
</dbReference>
<keyword evidence="2" id="KW-0645">Protease</keyword>